<dbReference type="KEGG" id="ota:OT_ostta08g00550"/>
<feature type="transmembrane region" description="Helical" evidence="4">
    <location>
        <begin position="311"/>
        <end position="332"/>
    </location>
</feature>
<keyword evidence="7" id="KW-1185">Reference proteome</keyword>
<evidence type="ECO:0000259" key="5">
    <source>
        <dbReference type="PROSITE" id="PS52035"/>
    </source>
</evidence>
<dbReference type="AlphaFoldDB" id="A0A090MEG7"/>
<dbReference type="InParanoid" id="A0A090MEG7"/>
<evidence type="ECO:0000313" key="6">
    <source>
        <dbReference type="EMBL" id="CEG01352.1"/>
    </source>
</evidence>
<organism evidence="6 7">
    <name type="scientific">Ostreococcus tauri</name>
    <name type="common">Marine green alga</name>
    <dbReference type="NCBI Taxonomy" id="70448"/>
    <lineage>
        <taxon>Eukaryota</taxon>
        <taxon>Viridiplantae</taxon>
        <taxon>Chlorophyta</taxon>
        <taxon>Mamiellophyceae</taxon>
        <taxon>Mamiellales</taxon>
        <taxon>Bathycoccaceae</taxon>
        <taxon>Ostreococcus</taxon>
    </lineage>
</organism>
<dbReference type="PROSITE" id="PS52035">
    <property type="entry name" value="PEPTIDASE_M14"/>
    <property type="match status" value="1"/>
</dbReference>
<accession>A0A090MEG7</accession>
<evidence type="ECO:0000256" key="1">
    <source>
        <dbReference type="ARBA" id="ARBA00001947"/>
    </source>
</evidence>
<comment type="cofactor">
    <cofactor evidence="1">
        <name>Zn(2+)</name>
        <dbReference type="ChEBI" id="CHEBI:29105"/>
    </cofactor>
</comment>
<protein>
    <submittedName>
        <fullName evidence="6">Peptidase M14, carboxypeptidase A</fullName>
    </submittedName>
</protein>
<dbReference type="InterPro" id="IPR034269">
    <property type="entry name" value="At5g42320_M14_CPD"/>
</dbReference>
<dbReference type="RefSeq" id="XP_022840903.1">
    <property type="nucleotide sequence ID" value="XM_022983488.1"/>
</dbReference>
<dbReference type="STRING" id="70448.A0A090MEG7"/>
<keyword evidence="4" id="KW-1133">Transmembrane helix</keyword>
<dbReference type="GO" id="GO:0006508">
    <property type="term" value="P:proteolysis"/>
    <property type="evidence" value="ECO:0007669"/>
    <property type="project" value="InterPro"/>
</dbReference>
<dbReference type="SMART" id="SM00631">
    <property type="entry name" value="Zn_pept"/>
    <property type="match status" value="1"/>
</dbReference>
<reference evidence="7" key="1">
    <citation type="journal article" date="2006" name="Proc. Natl. Acad. Sci. U.S.A.">
        <title>Genome analysis of the smallest free-living eukaryote Ostreococcus tauri unveils many unique features.</title>
        <authorList>
            <person name="Derelle E."/>
            <person name="Ferraz C."/>
            <person name="Rombauts S."/>
            <person name="Rouze P."/>
            <person name="Worden A.Z."/>
            <person name="Robbens S."/>
            <person name="Partensky F."/>
            <person name="Degroeve S."/>
            <person name="Echeynie S."/>
            <person name="Cooke R."/>
            <person name="Saeys Y."/>
            <person name="Wuyts J."/>
            <person name="Jabbari K."/>
            <person name="Bowler C."/>
            <person name="Panaud O."/>
            <person name="Piegu B."/>
            <person name="Ball S.G."/>
            <person name="Ral J.-P."/>
            <person name="Bouget F.-Y."/>
            <person name="Piganeau G."/>
            <person name="De Baets B."/>
            <person name="Picard A."/>
            <person name="Delseny M."/>
            <person name="Demaille J."/>
            <person name="Van de Peer Y."/>
            <person name="Moreau H."/>
        </authorList>
    </citation>
    <scope>NUCLEOTIDE SEQUENCE [LARGE SCALE GENOMIC DNA]</scope>
    <source>
        <strain evidence="7">OTTH 0595 / CCAP 157/2 / RCC745</strain>
    </source>
</reference>
<gene>
    <name evidence="6" type="ORF">OT_ostta08g00550</name>
</gene>
<dbReference type="OrthoDB" id="3626597at2759"/>
<keyword evidence="6" id="KW-0121">Carboxypeptidase</keyword>
<dbReference type="CDD" id="cd06227">
    <property type="entry name" value="M14-CPA-like"/>
    <property type="match status" value="1"/>
</dbReference>
<dbReference type="Proteomes" id="UP000009170">
    <property type="component" value="Unassembled WGS sequence"/>
</dbReference>
<name>A0A090MEG7_OSTTA</name>
<dbReference type="PANTHER" id="PTHR11705">
    <property type="entry name" value="PROTEASE FAMILY M14 CARBOXYPEPTIDASE A,B"/>
    <property type="match status" value="1"/>
</dbReference>
<proteinExistence type="inferred from homology"/>
<comment type="caution">
    <text evidence="6">The sequence shown here is derived from an EMBL/GenBank/DDBJ whole genome shotgun (WGS) entry which is preliminary data.</text>
</comment>
<dbReference type="GO" id="GO:0008270">
    <property type="term" value="F:zinc ion binding"/>
    <property type="evidence" value="ECO:0007669"/>
    <property type="project" value="InterPro"/>
</dbReference>
<dbReference type="Gene3D" id="3.40.630.10">
    <property type="entry name" value="Zn peptidases"/>
    <property type="match status" value="1"/>
</dbReference>
<keyword evidence="6" id="KW-0378">Hydrolase</keyword>
<dbReference type="GO" id="GO:0004181">
    <property type="term" value="F:metallocarboxypeptidase activity"/>
    <property type="evidence" value="ECO:0007669"/>
    <property type="project" value="InterPro"/>
</dbReference>
<evidence type="ECO:0000313" key="7">
    <source>
        <dbReference type="Proteomes" id="UP000009170"/>
    </source>
</evidence>
<sequence length="352" mass="38624">MRVERSRARASGYAAGLDVVYASLGGLDGAKRGLRVVLIYGEHGRELVPVDAGLRFLDALADGEDAVVALARGIEGGDERRLRETLRATTFAIAPMENERGRAIVEGGNACERKNGRGVDPNRNWGVDWGVKAPDYDPKEEFPGTEPFSEPESRMLRDLVKSFRPHAVVNWHSGMSAIFMPYDHVAREPTGPGAEAMMRFAHVIDAEHCDKKCTLGSGGKGVGYLAHGTATDYIYEKMKVPVVYTWEIYGDVDAPYEECYRAFNPLTKEAYERVVNDWVGAPVTLVSMLETHPDVSLDSLNLADEFDAPGALFKFSTALLFAFVGIVVTLALRRRRARRASSSSRLAPLSAV</sequence>
<feature type="active site" description="Proton donor/acceptor" evidence="3">
    <location>
        <position position="247"/>
    </location>
</feature>
<dbReference type="SUPFAM" id="SSF53187">
    <property type="entry name" value="Zn-dependent exopeptidases"/>
    <property type="match status" value="1"/>
</dbReference>
<evidence type="ECO:0000256" key="3">
    <source>
        <dbReference type="PROSITE-ProRule" id="PRU01379"/>
    </source>
</evidence>
<keyword evidence="4" id="KW-0812">Transmembrane</keyword>
<dbReference type="Pfam" id="PF00246">
    <property type="entry name" value="Peptidase_M14"/>
    <property type="match status" value="1"/>
</dbReference>
<feature type="domain" description="Peptidase M14" evidence="5">
    <location>
        <begin position="1"/>
        <end position="270"/>
    </location>
</feature>
<dbReference type="InterPro" id="IPR000834">
    <property type="entry name" value="Peptidase_M14"/>
</dbReference>
<dbReference type="GO" id="GO:0005615">
    <property type="term" value="C:extracellular space"/>
    <property type="evidence" value="ECO:0007669"/>
    <property type="project" value="TreeGrafter"/>
</dbReference>
<evidence type="ECO:0000256" key="4">
    <source>
        <dbReference type="SAM" id="Phobius"/>
    </source>
</evidence>
<comment type="similarity">
    <text evidence="2 3">Belongs to the peptidase M14 family.</text>
</comment>
<keyword evidence="4" id="KW-0472">Membrane</keyword>
<dbReference type="GeneID" id="34946027"/>
<evidence type="ECO:0000256" key="2">
    <source>
        <dbReference type="ARBA" id="ARBA00005988"/>
    </source>
</evidence>
<keyword evidence="6" id="KW-0645">Protease</keyword>
<dbReference type="PANTHER" id="PTHR11705:SF119">
    <property type="entry name" value="OS02G0119300 PROTEIN"/>
    <property type="match status" value="1"/>
</dbReference>
<reference evidence="6 7" key="2">
    <citation type="journal article" date="2014" name="BMC Genomics">
        <title>An improved genome of the model marine alga Ostreococcus tauri unfolds by assessing Illumina de novo assemblies.</title>
        <authorList>
            <person name="Blanc-Mathieu R."/>
            <person name="Verhelst B."/>
            <person name="Derelle E."/>
            <person name="Rombauts S."/>
            <person name="Bouget F.Y."/>
            <person name="Carre I."/>
            <person name="Chateau A."/>
            <person name="Eyre-Walker A."/>
            <person name="Grimsley N."/>
            <person name="Moreau H."/>
            <person name="Piegu B."/>
            <person name="Rivals E."/>
            <person name="Schackwitz W."/>
            <person name="Van de Peer Y."/>
            <person name="Piganeau G."/>
        </authorList>
    </citation>
    <scope>NUCLEOTIDE SEQUENCE [LARGE SCALE GENOMIC DNA]</scope>
    <source>
        <strain evidence="7">OTTH 0595 / CCAP 157/2 / RCC745</strain>
    </source>
</reference>
<dbReference type="EMBL" id="CAID01000008">
    <property type="protein sequence ID" value="CEG01352.1"/>
    <property type="molecule type" value="Genomic_DNA"/>
</dbReference>